<dbReference type="Gene3D" id="2.60.40.10">
    <property type="entry name" value="Immunoglobulins"/>
    <property type="match status" value="1"/>
</dbReference>
<evidence type="ECO:0000259" key="3">
    <source>
        <dbReference type="Pfam" id="PF01833"/>
    </source>
</evidence>
<evidence type="ECO:0000313" key="5">
    <source>
        <dbReference type="Proteomes" id="UP000619479"/>
    </source>
</evidence>
<evidence type="ECO:0000256" key="2">
    <source>
        <dbReference type="SAM" id="SignalP"/>
    </source>
</evidence>
<feature type="signal peptide" evidence="2">
    <location>
        <begin position="1"/>
        <end position="28"/>
    </location>
</feature>
<dbReference type="GO" id="GO:0005975">
    <property type="term" value="P:carbohydrate metabolic process"/>
    <property type="evidence" value="ECO:0007669"/>
    <property type="project" value="UniProtKB-ARBA"/>
</dbReference>
<keyword evidence="5" id="KW-1185">Reference proteome</keyword>
<protein>
    <recommendedName>
        <fullName evidence="3">IPT/TIG domain-containing protein</fullName>
    </recommendedName>
</protein>
<organism evidence="4 5">
    <name type="scientific">Actinoplanes cyaneus</name>
    <dbReference type="NCBI Taxonomy" id="52696"/>
    <lineage>
        <taxon>Bacteria</taxon>
        <taxon>Bacillati</taxon>
        <taxon>Actinomycetota</taxon>
        <taxon>Actinomycetes</taxon>
        <taxon>Micromonosporales</taxon>
        <taxon>Micromonosporaceae</taxon>
        <taxon>Actinoplanes</taxon>
    </lineage>
</organism>
<dbReference type="SUPFAM" id="SSF81296">
    <property type="entry name" value="E set domains"/>
    <property type="match status" value="1"/>
</dbReference>
<dbReference type="RefSeq" id="WP_203742496.1">
    <property type="nucleotide sequence ID" value="NZ_BAAAUC010000047.1"/>
</dbReference>
<accession>A0A919MCF2</accession>
<sequence>MIEKARACLSSAAMTALILGVAAAPAQAAAALTMTLSSATGPSGGGNTLIGTVPASAANPIPFAAGSVPTVQFQYNACSVKARAVTQIAATTNATTAGVLTVNPDNVKRMLGTKIAFEVPSASYPAQVNGSTSTINTTGLVLAGTQTSAKWNICVYDTPSTETSSLLAQAVYTVGIRPRITAIIPSSGSVLGGQTITVTGAGFSTASNATTASIGGTPLTGIKVAANGNSFVAITGSRAAGTGLPLTVNTPGGPVSSTDPDNNGQPEDDDDDTADAPITFTYSNGIQVSPQTAPAGTKVDLLIKGIGFQQLIFDKSAQATATSASAHIFLVKDAYVAASNRGVQECKGVLVASNTEMVCTLDLTADRLDPSSSAVSTGNKVAEGTYSVVVVASGAADAGDAAAPTIVSSGSTFTVAPY</sequence>
<dbReference type="AlphaFoldDB" id="A0A919MCF2"/>
<dbReference type="EMBL" id="BOMH01000028">
    <property type="protein sequence ID" value="GID66081.1"/>
    <property type="molecule type" value="Genomic_DNA"/>
</dbReference>
<reference evidence="4" key="1">
    <citation type="submission" date="2021-01" db="EMBL/GenBank/DDBJ databases">
        <title>Whole genome shotgun sequence of Actinoplanes cyaneus NBRC 14990.</title>
        <authorList>
            <person name="Komaki H."/>
            <person name="Tamura T."/>
        </authorList>
    </citation>
    <scope>NUCLEOTIDE SEQUENCE</scope>
    <source>
        <strain evidence="4">NBRC 14990</strain>
    </source>
</reference>
<dbReference type="InterPro" id="IPR002909">
    <property type="entry name" value="IPT_dom"/>
</dbReference>
<evidence type="ECO:0000313" key="4">
    <source>
        <dbReference type="EMBL" id="GID66081.1"/>
    </source>
</evidence>
<dbReference type="InterPro" id="IPR014756">
    <property type="entry name" value="Ig_E-set"/>
</dbReference>
<dbReference type="Pfam" id="PF01833">
    <property type="entry name" value="TIG"/>
    <property type="match status" value="1"/>
</dbReference>
<dbReference type="InterPro" id="IPR013783">
    <property type="entry name" value="Ig-like_fold"/>
</dbReference>
<feature type="compositionally biased region" description="Polar residues" evidence="1">
    <location>
        <begin position="247"/>
        <end position="258"/>
    </location>
</feature>
<keyword evidence="2" id="KW-0732">Signal</keyword>
<dbReference type="CDD" id="cd00603">
    <property type="entry name" value="IPT_PCSR"/>
    <property type="match status" value="1"/>
</dbReference>
<gene>
    <name evidence="4" type="ORF">Acy02nite_39620</name>
</gene>
<evidence type="ECO:0000256" key="1">
    <source>
        <dbReference type="SAM" id="MobiDB-lite"/>
    </source>
</evidence>
<dbReference type="Proteomes" id="UP000619479">
    <property type="component" value="Unassembled WGS sequence"/>
</dbReference>
<comment type="caution">
    <text evidence="4">The sequence shown here is derived from an EMBL/GenBank/DDBJ whole genome shotgun (WGS) entry which is preliminary data.</text>
</comment>
<feature type="domain" description="IPT/TIG" evidence="3">
    <location>
        <begin position="178"/>
        <end position="253"/>
    </location>
</feature>
<feature type="chain" id="PRO_5037426151" description="IPT/TIG domain-containing protein" evidence="2">
    <location>
        <begin position="29"/>
        <end position="418"/>
    </location>
</feature>
<proteinExistence type="predicted"/>
<feature type="region of interest" description="Disordered" evidence="1">
    <location>
        <begin position="243"/>
        <end position="276"/>
    </location>
</feature>
<name>A0A919MCF2_9ACTN</name>